<keyword evidence="3" id="KW-0378">Hydrolase</keyword>
<organism evidence="5 6">
    <name type="scientific">Anaeromonas frigoriresistens</name>
    <dbReference type="NCBI Taxonomy" id="2683708"/>
    <lineage>
        <taxon>Bacteria</taxon>
        <taxon>Bacillati</taxon>
        <taxon>Bacillota</taxon>
        <taxon>Tissierellia</taxon>
        <taxon>Tissierellales</taxon>
        <taxon>Thermohalobacteraceae</taxon>
        <taxon>Anaeromonas</taxon>
    </lineage>
</organism>
<evidence type="ECO:0000256" key="3">
    <source>
        <dbReference type="ARBA" id="ARBA00022801"/>
    </source>
</evidence>
<dbReference type="GO" id="GO:0006508">
    <property type="term" value="P:proteolysis"/>
    <property type="evidence" value="ECO:0007669"/>
    <property type="project" value="UniProtKB-KW"/>
</dbReference>
<dbReference type="InterPro" id="IPR005320">
    <property type="entry name" value="Peptidase_S51"/>
</dbReference>
<keyword evidence="4" id="KW-0720">Serine protease</keyword>
<evidence type="ECO:0000256" key="4">
    <source>
        <dbReference type="ARBA" id="ARBA00022825"/>
    </source>
</evidence>
<evidence type="ECO:0000256" key="1">
    <source>
        <dbReference type="ARBA" id="ARBA00006534"/>
    </source>
</evidence>
<accession>A0A942UUZ9</accession>
<dbReference type="PANTHER" id="PTHR20842:SF0">
    <property type="entry name" value="ALPHA-ASPARTYL DIPEPTIDASE"/>
    <property type="match status" value="1"/>
</dbReference>
<dbReference type="RefSeq" id="WP_203365221.1">
    <property type="nucleotide sequence ID" value="NZ_WSFT01000015.1"/>
</dbReference>
<reference evidence="5" key="1">
    <citation type="submission" date="2019-12" db="EMBL/GenBank/DDBJ databases">
        <title>Clostridiaceae gen. nov. sp. nov., isolated from sediment in Xinjiang, China.</title>
        <authorList>
            <person name="Zhang R."/>
        </authorList>
    </citation>
    <scope>NUCLEOTIDE SEQUENCE</scope>
    <source>
        <strain evidence="5">D2Q-11</strain>
    </source>
</reference>
<dbReference type="SUPFAM" id="SSF52317">
    <property type="entry name" value="Class I glutamine amidotransferase-like"/>
    <property type="match status" value="1"/>
</dbReference>
<comment type="caution">
    <text evidence="5">The sequence shown here is derived from an EMBL/GenBank/DDBJ whole genome shotgun (WGS) entry which is preliminary data.</text>
</comment>
<keyword evidence="6" id="KW-1185">Reference proteome</keyword>
<evidence type="ECO:0000256" key="2">
    <source>
        <dbReference type="ARBA" id="ARBA00022670"/>
    </source>
</evidence>
<dbReference type="Pfam" id="PF03575">
    <property type="entry name" value="Peptidase_S51"/>
    <property type="match status" value="1"/>
</dbReference>
<evidence type="ECO:0000313" key="6">
    <source>
        <dbReference type="Proteomes" id="UP000724672"/>
    </source>
</evidence>
<dbReference type="GO" id="GO:0008236">
    <property type="term" value="F:serine-type peptidase activity"/>
    <property type="evidence" value="ECO:0007669"/>
    <property type="project" value="UniProtKB-KW"/>
</dbReference>
<protein>
    <submittedName>
        <fullName evidence="5">Type 1 glutamine amidotransferase-like domain-containing protein</fullName>
    </submittedName>
</protein>
<dbReference type="PANTHER" id="PTHR20842">
    <property type="entry name" value="PROTEASE S51 ALPHA-ASPARTYL DIPEPTIDASE"/>
    <property type="match status" value="1"/>
</dbReference>
<dbReference type="CDD" id="cd03146">
    <property type="entry name" value="GAT1_Peptidase_E"/>
    <property type="match status" value="1"/>
</dbReference>
<keyword evidence="5" id="KW-0315">Glutamine amidotransferase</keyword>
<dbReference type="AlphaFoldDB" id="A0A942UUZ9"/>
<keyword evidence="2" id="KW-0645">Protease</keyword>
<dbReference type="Gene3D" id="3.40.50.880">
    <property type="match status" value="1"/>
</dbReference>
<dbReference type="EMBL" id="WSFT01000015">
    <property type="protein sequence ID" value="MBS4537289.1"/>
    <property type="molecule type" value="Genomic_DNA"/>
</dbReference>
<gene>
    <name evidence="5" type="ORF">GOQ27_02385</name>
</gene>
<name>A0A942UUZ9_9FIRM</name>
<dbReference type="InterPro" id="IPR029062">
    <property type="entry name" value="Class_I_gatase-like"/>
</dbReference>
<sequence>MRNIFAIGGGEIRDLETFGIDEKIVESSRKENPIVLFIPTASGEPQGYIDTFNYIYGEKLRCKTDVLLLLEGKTSSQKAREKIMNSDIVYVGGGDTRKMMEVWKSYDVDKFLREAYEKGKTLCGLSAGSICWFKSGHSNSESFETAGKWKYIRVEGINLINAMHCPHYNEDTRKVDFDVKISEYGDIGIAIENNCAIEFKDDSYIVHKTDVKSKAYKVYQYNGEITREELTNTTEYRSVRELLRK</sequence>
<dbReference type="Proteomes" id="UP000724672">
    <property type="component" value="Unassembled WGS sequence"/>
</dbReference>
<comment type="similarity">
    <text evidence="1">Belongs to the peptidase S51 family.</text>
</comment>
<evidence type="ECO:0000313" key="5">
    <source>
        <dbReference type="EMBL" id="MBS4537289.1"/>
    </source>
</evidence>
<proteinExistence type="inferred from homology"/>